<dbReference type="EMBL" id="CP017558">
    <property type="protein sequence ID" value="AOW06970.1"/>
    <property type="molecule type" value="Genomic_DNA"/>
</dbReference>
<accession>A0A1D8NMV5</accession>
<sequence>MQGGGPISRTQLVIEWLEKGRMFLRHSDLIVSVRSTRPNHLYIYWPTFYTASNPPYTSCDQPYVEKSLAYRERFKILDHNYYRQLRTLFSVNMLRLAKLQRAIPSRPGLSRAGAGYVALLHANYSSSTIPKLFPPTQTEKKPTNRPKKRATKPGKGKKADKPRQEEAASSPQRPKRAEMPRLRRSPHTHQTDQLVSKLKEMSSQKEVAQTVTQRGSQYMEMRLPEGIYKLLEATSGISYSVDVAWATQVLQFVSKSRIDPSTARAIYRLLEPRVTEVAAGDVNSWRLARYNSRYEYVKSQETFLREKEHVTTVDGLSGELAEQAMEIDPKGGMYGMLQECMNLGVDEPRRNAVLYTMRSFLGIKHDEWTGSEDPIRWVASADHHDQLYLWMCDKYGKEQVLDRLVELIGEWNKQGKLDAKSNFSHVVVRTLIKALMDRSLHTHAVMVSQKNEHLLISNPVPFLLSQHKLYNMAGPISVDRPQSLEYLCSVVEKSATVKSGRLFAAAIKAAENHAKSNTELVSYLCGVALSRTRQQYQVALLLALVERHSLEIPPNSLLDAASYWTKQNIDTALTLFKAFCKTPSRTEHAHYSKSTKWKHVTFEPLSNLISRLTSKHKAWENPKRIGVIFEDINSLPEHALKAHFPEILKLYRKVAHSVSQDYVGYTLDGTDFKVMTEMMLLTRLSIHLRRQIAAEDKQLYYLRKKTVLGQTDKDLENAEFSTRLMTQMRVKLARKLTALTKEIARRQMVVDISLAQDICRVLNDGSLFASSLSAWRMYLSLSGIVPADAYAGDGRQTYLFESPNAADVDCSFLVEGNEELYKSRHVSIFEKPAGSLNTLKTLDSIILMMNELTRIGAESTVKDATHAKQGKILNDLFTRASDMIESVRNPLFKYKYNQLATEAYIRAAAHYNRPGGVVVFTNINFSSCDGATWSAVLSSCIDEDVTMVYRKACERKLSNQAELHDVFIQRSIQQQDWDNVGTGIENLFAYGKFPNEKTMKMILKNSGDIDIFDLLVEVTKESIPIYNKDTSLEILQVLTSHTTNPNTAVDYYKNLRDSLGFSGLVCLTEPLSRVDPSTATSMVPKLLALVNSEVPLEYLTELMKYAPDRVFEFACETRQKNTLQDMSVESVEAFVVASLNSGIAPYLVFRFLMNLRSVATSCISVSALKTVLLEMDPEDAKKEYREFVEDISRGNICIDKLWVAKHLHHETYGCDLQPYFDPARLDDISAKGEYLIPNIFDGLYAGAEIPCHSVFYNYTTFDKDLRTEGTGVELSTRFDGKLKEEYTKKYTEAFTCK</sequence>
<feature type="compositionally biased region" description="Basic residues" evidence="1">
    <location>
        <begin position="143"/>
        <end position="156"/>
    </location>
</feature>
<dbReference type="GeneID" id="2907803"/>
<feature type="compositionally biased region" description="Basic and acidic residues" evidence="1">
    <location>
        <begin position="157"/>
        <end position="166"/>
    </location>
</feature>
<protein>
    <submittedName>
        <fullName evidence="2">Uncharacterized protein</fullName>
    </submittedName>
</protein>
<evidence type="ECO:0000313" key="3">
    <source>
        <dbReference type="Proteomes" id="UP000182444"/>
    </source>
</evidence>
<dbReference type="KEGG" id="yli:2907803"/>
<evidence type="ECO:0000256" key="1">
    <source>
        <dbReference type="SAM" id="MobiDB-lite"/>
    </source>
</evidence>
<feature type="region of interest" description="Disordered" evidence="1">
    <location>
        <begin position="129"/>
        <end position="205"/>
    </location>
</feature>
<dbReference type="RefSeq" id="XP_505267.3">
    <property type="nucleotide sequence ID" value="XM_505267.3"/>
</dbReference>
<reference evidence="2 3" key="1">
    <citation type="journal article" date="2016" name="PLoS ONE">
        <title>Sequence Assembly of Yarrowia lipolytica Strain W29/CLIB89 Shows Transposable Element Diversity.</title>
        <authorList>
            <person name="Magnan C."/>
            <person name="Yu J."/>
            <person name="Chang I."/>
            <person name="Jahn E."/>
            <person name="Kanomata Y."/>
            <person name="Wu J."/>
            <person name="Zeller M."/>
            <person name="Oakes M."/>
            <person name="Baldi P."/>
            <person name="Sandmeyer S."/>
        </authorList>
    </citation>
    <scope>NUCLEOTIDE SEQUENCE [LARGE SCALE GENOMIC DNA]</scope>
    <source>
        <strain evidence="3">CLIB89(W29)</strain>
    </source>
</reference>
<name>A0A1D8NMV5_YARLL</name>
<dbReference type="VEuPathDB" id="FungiDB:YALI1_F14625g"/>
<dbReference type="Proteomes" id="UP000182444">
    <property type="component" value="Chromosome 1F"/>
</dbReference>
<proteinExistence type="predicted"/>
<dbReference type="VEuPathDB" id="FungiDB:YALI0_F10945g"/>
<evidence type="ECO:0000313" key="2">
    <source>
        <dbReference type="EMBL" id="AOW06970.1"/>
    </source>
</evidence>
<organism evidence="2 3">
    <name type="scientific">Yarrowia lipolytica</name>
    <name type="common">Candida lipolytica</name>
    <dbReference type="NCBI Taxonomy" id="4952"/>
    <lineage>
        <taxon>Eukaryota</taxon>
        <taxon>Fungi</taxon>
        <taxon>Dikarya</taxon>
        <taxon>Ascomycota</taxon>
        <taxon>Saccharomycotina</taxon>
        <taxon>Dipodascomycetes</taxon>
        <taxon>Dipodascales</taxon>
        <taxon>Dipodascales incertae sedis</taxon>
        <taxon>Yarrowia</taxon>
    </lineage>
</organism>
<gene>
    <name evidence="2" type="ORF">YALI1_F14625g</name>
</gene>